<dbReference type="RefSeq" id="XP_048136920.1">
    <property type="nucleotide sequence ID" value="XM_048280963.1"/>
</dbReference>
<feature type="transmembrane region" description="Helical" evidence="3">
    <location>
        <begin position="360"/>
        <end position="378"/>
    </location>
</feature>
<dbReference type="PANTHER" id="PTHR18640:SF12">
    <property type="entry name" value="SODIUM_METABOLITE COTRANSPORTER BASS4, CHLOROPLASTIC ISOFORM X1-RELATED"/>
    <property type="match status" value="1"/>
</dbReference>
<feature type="transmembrane region" description="Helical" evidence="3">
    <location>
        <begin position="262"/>
        <end position="282"/>
    </location>
</feature>
<evidence type="ECO:0000313" key="7">
    <source>
        <dbReference type="RefSeq" id="XP_048136920.1"/>
    </source>
</evidence>
<accession>A0ABM3HJY8</accession>
<reference evidence="5 6" key="1">
    <citation type="submission" date="2025-05" db="UniProtKB">
        <authorList>
            <consortium name="RefSeq"/>
        </authorList>
    </citation>
    <scope>IDENTIFICATION</scope>
    <source>
        <tissue evidence="5 6">Leaf</tissue>
    </source>
</reference>
<evidence type="ECO:0000313" key="5">
    <source>
        <dbReference type="RefSeq" id="XP_048136917.1"/>
    </source>
</evidence>
<keyword evidence="3" id="KW-0812">Transmembrane</keyword>
<feature type="transmembrane region" description="Helical" evidence="3">
    <location>
        <begin position="390"/>
        <end position="414"/>
    </location>
</feature>
<name>A0ABM3HJY8_9MYRT</name>
<dbReference type="Pfam" id="PF13593">
    <property type="entry name" value="SBF_like"/>
    <property type="match status" value="1"/>
</dbReference>
<feature type="transmembrane region" description="Helical" evidence="3">
    <location>
        <begin position="466"/>
        <end position="490"/>
    </location>
</feature>
<sequence>MGPSLSARHTSPFTTSTPSQTRPNLQSLWFLLILAPTKCLILESYRFSPTRLGISVVRCFCSCFRVELLLLFSCMGVAGSIMEARTVCSPRIRPSPRAASGRPQLLSASSNALFSGVSLVSTLHLRTFSPTTCWAKEKSDQGRADWSHENEIPIIQESFQLMKTITNFALTNFLPIALLSGVALGFADPTLGCLAHKHSLTQFATSGIFFISGLKLQDREIGASAQAWPLGLYGLASILLISPFLSKLILQFQLTPQEFVTGLAIFTCMPTTLSSGVALTQLAGGNSTLALVLTVMSNLLGTVAVPFWVSKFFADGFGVSIPTEKLFWSLMYTLLAPLVLGKVVRYSFRGLATYADQNKRVLTMTSTILLSLTPWMQVSKSRELLLMVKPLVFLKAIGLGIVVHLLFLGFNAVTLKIFSAASGSRMSSLVNKKNARALMIVCSQKALLIVVAVVEQLNGALGEPGLLVLPCVAAHITQIIIDSLVVNSWLQRDRAHEKVKTA</sequence>
<feature type="region of interest" description="Disordered" evidence="2">
    <location>
        <begin position="1"/>
        <end position="21"/>
    </location>
</feature>
<dbReference type="PANTHER" id="PTHR18640">
    <property type="entry name" value="SOLUTE CARRIER FAMILY 10 MEMBER 7"/>
    <property type="match status" value="1"/>
</dbReference>
<dbReference type="GeneID" id="115734287"/>
<keyword evidence="4" id="KW-1185">Reference proteome</keyword>
<evidence type="ECO:0000256" key="1">
    <source>
        <dbReference type="ARBA" id="ARBA00004141"/>
    </source>
</evidence>
<protein>
    <submittedName>
        <fullName evidence="5 6">Probable sodium/metabolite cotransporter BASS4, chloroplastic isoform X1</fullName>
    </submittedName>
</protein>
<evidence type="ECO:0000313" key="4">
    <source>
        <dbReference type="Proteomes" id="UP000827889"/>
    </source>
</evidence>
<dbReference type="InterPro" id="IPR016833">
    <property type="entry name" value="Put_Na-Bile_cotransptr"/>
</dbReference>
<dbReference type="RefSeq" id="XP_048136919.1">
    <property type="nucleotide sequence ID" value="XM_048280962.1"/>
</dbReference>
<evidence type="ECO:0000256" key="2">
    <source>
        <dbReference type="SAM" id="MobiDB-lite"/>
    </source>
</evidence>
<dbReference type="RefSeq" id="XP_048136917.1">
    <property type="nucleotide sequence ID" value="XM_048280960.1"/>
</dbReference>
<dbReference type="Proteomes" id="UP000827889">
    <property type="component" value="Chromosome 6"/>
</dbReference>
<organism evidence="4 5">
    <name type="scientific">Rhodamnia argentea</name>
    <dbReference type="NCBI Taxonomy" id="178133"/>
    <lineage>
        <taxon>Eukaryota</taxon>
        <taxon>Viridiplantae</taxon>
        <taxon>Streptophyta</taxon>
        <taxon>Embryophyta</taxon>
        <taxon>Tracheophyta</taxon>
        <taxon>Spermatophyta</taxon>
        <taxon>Magnoliopsida</taxon>
        <taxon>eudicotyledons</taxon>
        <taxon>Gunneridae</taxon>
        <taxon>Pentapetalae</taxon>
        <taxon>rosids</taxon>
        <taxon>malvids</taxon>
        <taxon>Myrtales</taxon>
        <taxon>Myrtaceae</taxon>
        <taxon>Myrtoideae</taxon>
        <taxon>Myrteae</taxon>
        <taxon>Australasian group</taxon>
        <taxon>Rhodamnia</taxon>
    </lineage>
</organism>
<feature type="transmembrane region" description="Helical" evidence="3">
    <location>
        <begin position="168"/>
        <end position="187"/>
    </location>
</feature>
<comment type="subcellular location">
    <subcellularLocation>
        <location evidence="1">Membrane</location>
        <topology evidence="1">Multi-pass membrane protein</topology>
    </subcellularLocation>
</comment>
<keyword evidence="3" id="KW-1133">Transmembrane helix</keyword>
<evidence type="ECO:0000313" key="6">
    <source>
        <dbReference type="RefSeq" id="XP_048136919.1"/>
    </source>
</evidence>
<evidence type="ECO:0000256" key="3">
    <source>
        <dbReference type="SAM" id="Phobius"/>
    </source>
</evidence>
<dbReference type="InterPro" id="IPR038770">
    <property type="entry name" value="Na+/solute_symporter_sf"/>
</dbReference>
<proteinExistence type="predicted"/>
<feature type="compositionally biased region" description="Low complexity" evidence="2">
    <location>
        <begin position="10"/>
        <end position="21"/>
    </location>
</feature>
<keyword evidence="3" id="KW-0472">Membrane</keyword>
<feature type="transmembrane region" description="Helical" evidence="3">
    <location>
        <begin position="329"/>
        <end position="348"/>
    </location>
</feature>
<dbReference type="Gene3D" id="1.20.1530.20">
    <property type="match status" value="1"/>
</dbReference>
<feature type="transmembrane region" description="Helical" evidence="3">
    <location>
        <begin position="435"/>
        <end position="454"/>
    </location>
</feature>
<feature type="transmembrane region" description="Helical" evidence="3">
    <location>
        <begin position="289"/>
        <end position="309"/>
    </location>
</feature>
<gene>
    <name evidence="5 6 7" type="primary">LOC115734287</name>
</gene>
<feature type="transmembrane region" description="Helical" evidence="3">
    <location>
        <begin position="228"/>
        <end position="250"/>
    </location>
</feature>